<protein>
    <recommendedName>
        <fullName evidence="3">ClpA/ClpB AAA lid domain-containing protein</fullName>
    </recommendedName>
</protein>
<dbReference type="AlphaFoldDB" id="A0AA88UYA0"/>
<sequence>MGFHAYTEGEIGRFLPDKAINLIDEAGSRAVSERLHPVHLKAEYPWEAQYYRNKRTSILIHSQP</sequence>
<keyword evidence="1" id="KW-0547">Nucleotide-binding</keyword>
<evidence type="ECO:0000256" key="1">
    <source>
        <dbReference type="ARBA" id="ARBA00022741"/>
    </source>
</evidence>
<gene>
    <name evidence="4" type="ORF">RJ639_026652</name>
</gene>
<dbReference type="Proteomes" id="UP001188597">
    <property type="component" value="Unassembled WGS sequence"/>
</dbReference>
<keyword evidence="5" id="KW-1185">Reference proteome</keyword>
<name>A0AA88UYA0_9ASTE</name>
<feature type="domain" description="ClpA/ClpB AAA lid" evidence="3">
    <location>
        <begin position="12"/>
        <end position="33"/>
    </location>
</feature>
<comment type="caution">
    <text evidence="4">The sequence shown here is derived from an EMBL/GenBank/DDBJ whole genome shotgun (WGS) entry which is preliminary data.</text>
</comment>
<dbReference type="Pfam" id="PF17871">
    <property type="entry name" value="AAA_lid_9"/>
    <property type="match status" value="1"/>
</dbReference>
<dbReference type="Gene3D" id="1.10.8.60">
    <property type="match status" value="1"/>
</dbReference>
<dbReference type="EMBL" id="JAVXUP010003811">
    <property type="protein sequence ID" value="KAK2998113.1"/>
    <property type="molecule type" value="Genomic_DNA"/>
</dbReference>
<evidence type="ECO:0000259" key="3">
    <source>
        <dbReference type="Pfam" id="PF17871"/>
    </source>
</evidence>
<evidence type="ECO:0000313" key="4">
    <source>
        <dbReference type="EMBL" id="KAK2998113.1"/>
    </source>
</evidence>
<evidence type="ECO:0000256" key="2">
    <source>
        <dbReference type="ARBA" id="ARBA00022840"/>
    </source>
</evidence>
<evidence type="ECO:0000313" key="5">
    <source>
        <dbReference type="Proteomes" id="UP001188597"/>
    </source>
</evidence>
<reference evidence="4" key="1">
    <citation type="submission" date="2022-12" db="EMBL/GenBank/DDBJ databases">
        <title>Draft genome assemblies for two species of Escallonia (Escalloniales).</title>
        <authorList>
            <person name="Chanderbali A."/>
            <person name="Dervinis C."/>
            <person name="Anghel I."/>
            <person name="Soltis D."/>
            <person name="Soltis P."/>
            <person name="Zapata F."/>
        </authorList>
    </citation>
    <scope>NUCLEOTIDE SEQUENCE</scope>
    <source>
        <strain evidence="4">UCBG64.0493</strain>
        <tissue evidence="4">Leaf</tissue>
    </source>
</reference>
<keyword evidence="2" id="KW-0067">ATP-binding</keyword>
<dbReference type="GO" id="GO:0005524">
    <property type="term" value="F:ATP binding"/>
    <property type="evidence" value="ECO:0007669"/>
    <property type="project" value="UniProtKB-KW"/>
</dbReference>
<organism evidence="4 5">
    <name type="scientific">Escallonia herrerae</name>
    <dbReference type="NCBI Taxonomy" id="1293975"/>
    <lineage>
        <taxon>Eukaryota</taxon>
        <taxon>Viridiplantae</taxon>
        <taxon>Streptophyta</taxon>
        <taxon>Embryophyta</taxon>
        <taxon>Tracheophyta</taxon>
        <taxon>Spermatophyta</taxon>
        <taxon>Magnoliopsida</taxon>
        <taxon>eudicotyledons</taxon>
        <taxon>Gunneridae</taxon>
        <taxon>Pentapetalae</taxon>
        <taxon>asterids</taxon>
        <taxon>campanulids</taxon>
        <taxon>Escalloniales</taxon>
        <taxon>Escalloniaceae</taxon>
        <taxon>Escallonia</taxon>
    </lineage>
</organism>
<dbReference type="InterPro" id="IPR041546">
    <property type="entry name" value="ClpA/ClpB_AAA_lid"/>
</dbReference>
<proteinExistence type="predicted"/>
<accession>A0AA88UYA0</accession>